<dbReference type="InterPro" id="IPR028994">
    <property type="entry name" value="Integrin_alpha_N"/>
</dbReference>
<dbReference type="GO" id="GO:0090729">
    <property type="term" value="F:toxin activity"/>
    <property type="evidence" value="ECO:0007669"/>
    <property type="project" value="UniProtKB-KW"/>
</dbReference>
<organism evidence="8">
    <name type="scientific">Vibrio cholerae O37</name>
    <dbReference type="NCBI Taxonomy" id="185332"/>
    <lineage>
        <taxon>Bacteria</taxon>
        <taxon>Pseudomonadati</taxon>
        <taxon>Pseudomonadota</taxon>
        <taxon>Gammaproteobacteria</taxon>
        <taxon>Vibrionales</taxon>
        <taxon>Vibrionaceae</taxon>
        <taxon>Vibrio</taxon>
    </lineage>
</organism>
<evidence type="ECO:0000256" key="6">
    <source>
        <dbReference type="ARBA" id="ARBA00023157"/>
    </source>
</evidence>
<reference evidence="8" key="1">
    <citation type="journal article" date="2012" name="FEBS Lett.">
        <title>Genomic analysis of ICEVchBan8: An atypical genetic element in Vibrio cholerae.</title>
        <authorList>
            <person name="Taviani E."/>
            <person name="Spagnoletti M."/>
            <person name="Ceccarelli D."/>
            <person name="Haley B.J."/>
            <person name="Hasan N.A."/>
            <person name="Chen A."/>
            <person name="Colombo M.M."/>
            <person name="Huq A."/>
            <person name="Colwell R.R."/>
        </authorList>
    </citation>
    <scope>NUCLEOTIDE SEQUENCE</scope>
    <source>
        <strain evidence="8">MZ03</strain>
    </source>
</reference>
<name>H9CJI0_VIBCL</name>
<dbReference type="GO" id="GO:0005615">
    <property type="term" value="C:extracellular space"/>
    <property type="evidence" value="ECO:0007669"/>
    <property type="project" value="InterPro"/>
</dbReference>
<evidence type="ECO:0000256" key="5">
    <source>
        <dbReference type="ARBA" id="ARBA00023026"/>
    </source>
</evidence>
<feature type="signal peptide" evidence="7">
    <location>
        <begin position="1"/>
        <end position="18"/>
    </location>
</feature>
<accession>H9CJI0</accession>
<dbReference type="InterPro" id="IPR001144">
    <property type="entry name" value="Enterotoxin_A"/>
</dbReference>
<evidence type="ECO:0000313" key="8">
    <source>
        <dbReference type="EMBL" id="AFD29075.1"/>
    </source>
</evidence>
<keyword evidence="3 7" id="KW-0732">Signal</keyword>
<evidence type="ECO:0000256" key="4">
    <source>
        <dbReference type="ARBA" id="ARBA00022861"/>
    </source>
</evidence>
<dbReference type="SMR" id="H9CJI0"/>
<proteinExistence type="inferred from homology"/>
<evidence type="ECO:0000256" key="3">
    <source>
        <dbReference type="ARBA" id="ARBA00022729"/>
    </source>
</evidence>
<dbReference type="SUPFAM" id="SSF69318">
    <property type="entry name" value="Integrin alpha N-terminal domain"/>
    <property type="match status" value="1"/>
</dbReference>
<dbReference type="SUPFAM" id="SSF56399">
    <property type="entry name" value="ADP-ribosylation"/>
    <property type="match status" value="1"/>
</dbReference>
<keyword evidence="4" id="KW-0260">Enterotoxin</keyword>
<evidence type="ECO:0000256" key="7">
    <source>
        <dbReference type="SAM" id="SignalP"/>
    </source>
</evidence>
<dbReference type="EMBL" id="JQ345361">
    <property type="protein sequence ID" value="AFD29075.1"/>
    <property type="molecule type" value="Genomic_DNA"/>
</dbReference>
<evidence type="ECO:0000256" key="1">
    <source>
        <dbReference type="ARBA" id="ARBA00009092"/>
    </source>
</evidence>
<evidence type="ECO:0000256" key="2">
    <source>
        <dbReference type="ARBA" id="ARBA00022656"/>
    </source>
</evidence>
<keyword evidence="2" id="KW-0800">Toxin</keyword>
<dbReference type="Pfam" id="PF01375">
    <property type="entry name" value="Enterotoxin_a"/>
    <property type="match status" value="1"/>
</dbReference>
<dbReference type="PRINTS" id="PR00771">
    <property type="entry name" value="ENTEROTOXINA"/>
</dbReference>
<keyword evidence="5" id="KW-0843">Virulence</keyword>
<dbReference type="Gene3D" id="3.90.210.10">
    <property type="entry name" value="Heat-Labile Enterotoxin, subunit A"/>
    <property type="match status" value="1"/>
</dbReference>
<comment type="similarity">
    <text evidence="1">Belongs to the enterotoxin A family.</text>
</comment>
<protein>
    <submittedName>
        <fullName evidence="8">CtxA</fullName>
    </submittedName>
</protein>
<keyword evidence="6" id="KW-1015">Disulfide bond</keyword>
<sequence>MKTIISLIFIMFPLFVSAHNGNFYRADSRSPNEIKDLGGLYPRGYYDFFERGTPMSISLYDHARGAPSGNTRYDDGFVSTTTDIDSAHEIGQNILSGYTEYYIYLIAPAPNLLDVNAVLGRYSPHPQENEYSALGGIPWTQVIGWYVVNNGVLDRNIHRNRQFRADLFNNLSPALPSESYQFAGFEPEHPAWRQEPWINFAPPGCGRNVRLTKHINQQDCSNSQEELVYKKLQDLRTQFKVDKKLKLVNKTSSNNIIFPNHDFIREWVDLDGNGDLSYCGFTVDSDGSRKRIVCAHNNGNFTYSSINISLSDYGWPKGQRFIDANGDGLVDYCRVQYVWTHLYCSLSLPGQYFSLDKDAGYLDAGYNNSRAWAKVIGTNKYSFCRLTSNGYICTDIDSYSTAFKDDDQGWADSRYWMDIDGNGGDDYCRLVYNWTHLRCNLQGKDGLWKRVESKYLDGGYPSLRFKIKMTSNKDNYCRIVRNHRVMECAYVSDNGEFHNYSLNMPFSLYNKNDIQFIDIDGDNRDDICRYNSAPNTMECYLNQDKSFSQNKLVLYLSAKPISSLGSGSSKIIRTFNSEKNSSAYCYNAGYGTLRCDEFVIY</sequence>
<dbReference type="AlphaFoldDB" id="H9CJI0"/>
<feature type="chain" id="PRO_5003618320" evidence="7">
    <location>
        <begin position="19"/>
        <end position="601"/>
    </location>
</feature>